<dbReference type="EMBL" id="FNTI01000001">
    <property type="protein sequence ID" value="SEC39013.1"/>
    <property type="molecule type" value="Genomic_DNA"/>
</dbReference>
<protein>
    <submittedName>
        <fullName evidence="1">Uncharacterized protein</fullName>
    </submittedName>
</protein>
<gene>
    <name evidence="1" type="ORF">SAMN05444171_1292</name>
</gene>
<dbReference type="Proteomes" id="UP000183208">
    <property type="component" value="Unassembled WGS sequence"/>
</dbReference>
<reference evidence="1 2" key="1">
    <citation type="submission" date="2016-10" db="EMBL/GenBank/DDBJ databases">
        <authorList>
            <person name="de Groot N.N."/>
        </authorList>
    </citation>
    <scope>NUCLEOTIDE SEQUENCE [LARGE SCALE GENOMIC DNA]</scope>
    <source>
        <strain evidence="1 2">GAS522</strain>
    </source>
</reference>
<accession>A0A1M6U3X0</accession>
<organism evidence="1 2">
    <name type="scientific">Bradyrhizobium lablabi</name>
    <dbReference type="NCBI Taxonomy" id="722472"/>
    <lineage>
        <taxon>Bacteria</taxon>
        <taxon>Pseudomonadati</taxon>
        <taxon>Pseudomonadota</taxon>
        <taxon>Alphaproteobacteria</taxon>
        <taxon>Hyphomicrobiales</taxon>
        <taxon>Nitrobacteraceae</taxon>
        <taxon>Bradyrhizobium</taxon>
    </lineage>
</organism>
<sequence length="103" mass="11744">MIIRIIGASRGIEIDDPKNFKAFSVRIEGPIGPEIQTELLGRMAVSHDREHAWISENALREWPSLKSEAWWQEGLSNMMAAVTKFGWIDQANRSIRAHIEYAP</sequence>
<proteinExistence type="predicted"/>
<evidence type="ECO:0000313" key="2">
    <source>
        <dbReference type="Proteomes" id="UP000183208"/>
    </source>
</evidence>
<dbReference type="AlphaFoldDB" id="A0A1M6U3X0"/>
<evidence type="ECO:0000313" key="1">
    <source>
        <dbReference type="EMBL" id="SEC39013.1"/>
    </source>
</evidence>
<name>A0A1M6U3X0_9BRAD</name>